<name>A0A090S1G4_9VIBR</name>
<keyword evidence="3" id="KW-1185">Reference proteome</keyword>
<dbReference type="PANTHER" id="PTHR39569">
    <property type="entry name" value="INORGANIC TRIPHOSPHATASE"/>
    <property type="match status" value="1"/>
</dbReference>
<dbReference type="GO" id="GO:0046872">
    <property type="term" value="F:metal ion binding"/>
    <property type="evidence" value="ECO:0007669"/>
    <property type="project" value="TreeGrafter"/>
</dbReference>
<reference evidence="2 3" key="1">
    <citation type="submission" date="2014-09" db="EMBL/GenBank/DDBJ databases">
        <title>Vibrio maritimus JCM 19235. (C45) whole genome shotgun sequence.</title>
        <authorList>
            <person name="Sawabe T."/>
            <person name="Meirelles P."/>
            <person name="Nakanishi M."/>
            <person name="Sayaka M."/>
            <person name="Hattori M."/>
            <person name="Ohkuma M."/>
        </authorList>
    </citation>
    <scope>NUCLEOTIDE SEQUENCE [LARGE SCALE GENOMIC DNA]</scope>
    <source>
        <strain evidence="3">JCM19235</strain>
    </source>
</reference>
<organism evidence="2 3">
    <name type="scientific">Vibrio maritimus</name>
    <dbReference type="NCBI Taxonomy" id="990268"/>
    <lineage>
        <taxon>Bacteria</taxon>
        <taxon>Pseudomonadati</taxon>
        <taxon>Pseudomonadota</taxon>
        <taxon>Gammaproteobacteria</taxon>
        <taxon>Vibrionales</taxon>
        <taxon>Vibrionaceae</taxon>
        <taxon>Vibrio</taxon>
    </lineage>
</organism>
<dbReference type="InterPro" id="IPR023577">
    <property type="entry name" value="CYTH_domain"/>
</dbReference>
<gene>
    <name evidence="2" type="ORF">JCM19235_4873</name>
</gene>
<dbReference type="EMBL" id="BBMR01000008">
    <property type="protein sequence ID" value="GAL21391.1"/>
    <property type="molecule type" value="Genomic_DNA"/>
</dbReference>
<proteinExistence type="predicted"/>
<comment type="caution">
    <text evidence="2">The sequence shown here is derived from an EMBL/GenBank/DDBJ whole genome shotgun (WGS) entry which is preliminary data.</text>
</comment>
<feature type="domain" description="CYTH" evidence="1">
    <location>
        <begin position="2"/>
        <end position="67"/>
    </location>
</feature>
<dbReference type="GO" id="GO:0050355">
    <property type="term" value="F:inorganic triphosphate phosphatase activity"/>
    <property type="evidence" value="ECO:0007669"/>
    <property type="project" value="InterPro"/>
</dbReference>
<evidence type="ECO:0000313" key="3">
    <source>
        <dbReference type="Proteomes" id="UP000029228"/>
    </source>
</evidence>
<dbReference type="Gene3D" id="2.40.320.10">
    <property type="entry name" value="Hypothetical Protein Pfu-838710-001"/>
    <property type="match status" value="1"/>
</dbReference>
<protein>
    <submittedName>
        <fullName evidence="2">Adenylate cyclase</fullName>
        <ecNumber evidence="2">4.6.1.1</ecNumber>
    </submittedName>
</protein>
<accession>A0A090S1G4</accession>
<evidence type="ECO:0000259" key="1">
    <source>
        <dbReference type="PROSITE" id="PS51707"/>
    </source>
</evidence>
<dbReference type="SUPFAM" id="SSF55154">
    <property type="entry name" value="CYTH-like phosphatases"/>
    <property type="match status" value="1"/>
</dbReference>
<evidence type="ECO:0000313" key="2">
    <source>
        <dbReference type="EMBL" id="GAL21391.1"/>
    </source>
</evidence>
<dbReference type="InterPro" id="IPR033469">
    <property type="entry name" value="CYTH-like_dom_sf"/>
</dbReference>
<dbReference type="Pfam" id="PF01928">
    <property type="entry name" value="CYTH"/>
    <property type="match status" value="1"/>
</dbReference>
<dbReference type="EC" id="4.6.1.1" evidence="2"/>
<dbReference type="PANTHER" id="PTHR39569:SF1">
    <property type="entry name" value="INORGANIC TRIPHOSPHATASE"/>
    <property type="match status" value="1"/>
</dbReference>
<dbReference type="GO" id="GO:0004016">
    <property type="term" value="F:adenylate cyclase activity"/>
    <property type="evidence" value="ECO:0007669"/>
    <property type="project" value="UniProtKB-EC"/>
</dbReference>
<sequence>METEIELKFFVSPEFSETLLSKIAETKVLQHSCRELGNTYFDTPDNCCANTILVSEFVALTMFLYRL</sequence>
<dbReference type="Proteomes" id="UP000029228">
    <property type="component" value="Unassembled WGS sequence"/>
</dbReference>
<dbReference type="AlphaFoldDB" id="A0A090S1G4"/>
<dbReference type="InterPro" id="IPR039013">
    <property type="entry name" value="YgiF"/>
</dbReference>
<keyword evidence="2" id="KW-0456">Lyase</keyword>
<dbReference type="STRING" id="990268.JCM19235_4873"/>
<dbReference type="PROSITE" id="PS51707">
    <property type="entry name" value="CYTH"/>
    <property type="match status" value="1"/>
</dbReference>